<protein>
    <submittedName>
        <fullName evidence="1">Uncharacterized protein</fullName>
    </submittedName>
</protein>
<dbReference type="EMBL" id="CP000852">
    <property type="protein sequence ID" value="ABW00893.1"/>
    <property type="molecule type" value="Genomic_DNA"/>
</dbReference>
<organism evidence="1 2">
    <name type="scientific">Caldivirga maquilingensis (strain ATCC 700844 / DSM 13496 / JCM 10307 / IC-167)</name>
    <dbReference type="NCBI Taxonomy" id="397948"/>
    <lineage>
        <taxon>Archaea</taxon>
        <taxon>Thermoproteota</taxon>
        <taxon>Thermoprotei</taxon>
        <taxon>Thermoproteales</taxon>
        <taxon>Thermoproteaceae</taxon>
        <taxon>Caldivirga</taxon>
    </lineage>
</organism>
<dbReference type="Proteomes" id="UP000001137">
    <property type="component" value="Chromosome"/>
</dbReference>
<dbReference type="HOGENOM" id="CLU_2490257_0_0_2"/>
<dbReference type="GeneID" id="5709517"/>
<gene>
    <name evidence="1" type="ordered locus">Cmaq_0039</name>
</gene>
<dbReference type="OrthoDB" id="25889at2157"/>
<accession>A8M9L2</accession>
<evidence type="ECO:0000313" key="2">
    <source>
        <dbReference type="Proteomes" id="UP000001137"/>
    </source>
</evidence>
<dbReference type="eggNOG" id="arCOG07757">
    <property type="taxonomic scope" value="Archaea"/>
</dbReference>
<dbReference type="AlphaFoldDB" id="A8M9L2"/>
<name>A8M9L2_CALMQ</name>
<dbReference type="STRING" id="397948.Cmaq_0039"/>
<sequence length="86" mass="9952">MTKQRRVDCVYLLKLVKLLEDPFSGYYSDGYLNSEGMTILSLIAQLTIREAPWSASLFRKARERKDYQSVVKILEGIRELCPGSEY</sequence>
<dbReference type="RefSeq" id="WP_012185113.1">
    <property type="nucleotide sequence ID" value="NC_009954.1"/>
</dbReference>
<proteinExistence type="predicted"/>
<reference evidence="1 2" key="1">
    <citation type="submission" date="2007-10" db="EMBL/GenBank/DDBJ databases">
        <title>Complete sequence of Caldivirga maquilingensis IC-167.</title>
        <authorList>
            <consortium name="US DOE Joint Genome Institute"/>
            <person name="Copeland A."/>
            <person name="Lucas S."/>
            <person name="Lapidus A."/>
            <person name="Barry K."/>
            <person name="Glavina del Rio T."/>
            <person name="Dalin E."/>
            <person name="Tice H."/>
            <person name="Pitluck S."/>
            <person name="Saunders E."/>
            <person name="Brettin T."/>
            <person name="Bruce D."/>
            <person name="Detter J.C."/>
            <person name="Han C."/>
            <person name="Schmutz J."/>
            <person name="Larimer F."/>
            <person name="Land M."/>
            <person name="Hauser L."/>
            <person name="Kyrpides N."/>
            <person name="Ivanova N."/>
            <person name="Biddle J.F."/>
            <person name="Zhang Z."/>
            <person name="Fitz-Gibbon S.T."/>
            <person name="Lowe T.M."/>
            <person name="Saltikov C."/>
            <person name="House C.H."/>
            <person name="Richardson P."/>
        </authorList>
    </citation>
    <scope>NUCLEOTIDE SEQUENCE [LARGE SCALE GENOMIC DNA]</scope>
    <source>
        <strain evidence="2">ATCC 700844 / DSM 13496 / JCM 10307 / IC-167</strain>
    </source>
</reference>
<dbReference type="KEGG" id="cma:Cmaq_0039"/>
<evidence type="ECO:0000313" key="1">
    <source>
        <dbReference type="EMBL" id="ABW00893.1"/>
    </source>
</evidence>
<keyword evidence="2" id="KW-1185">Reference proteome</keyword>